<keyword evidence="4" id="KW-1185">Reference proteome</keyword>
<proteinExistence type="predicted"/>
<feature type="chain" id="PRO_5035480901" description="Lytic polysaccharide monooxygenase" evidence="2">
    <location>
        <begin position="21"/>
        <end position="298"/>
    </location>
</feature>
<feature type="region of interest" description="Disordered" evidence="1">
    <location>
        <begin position="241"/>
        <end position="298"/>
    </location>
</feature>
<evidence type="ECO:0000256" key="2">
    <source>
        <dbReference type="SAM" id="SignalP"/>
    </source>
</evidence>
<dbReference type="EMBL" id="SPLM01000039">
    <property type="protein sequence ID" value="TMW64587.1"/>
    <property type="molecule type" value="Genomic_DNA"/>
</dbReference>
<name>A0A8K1CLN3_PYTOL</name>
<evidence type="ECO:0008006" key="5">
    <source>
        <dbReference type="Google" id="ProtNLM"/>
    </source>
</evidence>
<gene>
    <name evidence="3" type="ORF">Poli38472_011467</name>
</gene>
<evidence type="ECO:0000313" key="3">
    <source>
        <dbReference type="EMBL" id="TMW64587.1"/>
    </source>
</evidence>
<feature type="compositionally biased region" description="Low complexity" evidence="1">
    <location>
        <begin position="257"/>
        <end position="291"/>
    </location>
</feature>
<reference evidence="3" key="1">
    <citation type="submission" date="2019-03" db="EMBL/GenBank/DDBJ databases">
        <title>Long read genome sequence of the mycoparasitic Pythium oligandrum ATCC 38472 isolated from sugarbeet rhizosphere.</title>
        <authorList>
            <person name="Gaulin E."/>
        </authorList>
    </citation>
    <scope>NUCLEOTIDE SEQUENCE</scope>
    <source>
        <strain evidence="3">ATCC 38472_TT</strain>
    </source>
</reference>
<comment type="caution">
    <text evidence="3">The sequence shown here is derived from an EMBL/GenBank/DDBJ whole genome shotgun (WGS) entry which is preliminary data.</text>
</comment>
<sequence length="298" mass="31696">MKFLVALALAALTALPSSDAHSWLTKPMARNPGPLVYSFGGSGCPDTYPKQSVSYKSGETIDIRYWRNNHLGGFIRWSLVPRGKEDSKLFDDSVFAYTCRESGPECLPKGQNTRYAGDSSGDNTIACGDKITLPDYLPAGDYVLQWIWFGVGSSYGNLGWAEPQFRSCSDIKLTTSGSKTKPACPSFTGGDRVTKLENKGNDQCFYFHTTDIVQTPFKGDNAKAAENYKFGIPAAVEKCKGSTTGGDSDVTPAPSNVTTPAPTTKAPVATPVPSSAAPQPSSAAPTPSATSKCGAKYV</sequence>
<dbReference type="OrthoDB" id="119923at2759"/>
<dbReference type="Proteomes" id="UP000794436">
    <property type="component" value="Unassembled WGS sequence"/>
</dbReference>
<organism evidence="3 4">
    <name type="scientific">Pythium oligandrum</name>
    <name type="common">Mycoparasitic fungus</name>
    <dbReference type="NCBI Taxonomy" id="41045"/>
    <lineage>
        <taxon>Eukaryota</taxon>
        <taxon>Sar</taxon>
        <taxon>Stramenopiles</taxon>
        <taxon>Oomycota</taxon>
        <taxon>Peronosporomycetes</taxon>
        <taxon>Pythiales</taxon>
        <taxon>Pythiaceae</taxon>
        <taxon>Pythium</taxon>
    </lineage>
</organism>
<keyword evidence="2" id="KW-0732">Signal</keyword>
<protein>
    <recommendedName>
        <fullName evidence="5">Lytic polysaccharide monooxygenase</fullName>
    </recommendedName>
</protein>
<evidence type="ECO:0000256" key="1">
    <source>
        <dbReference type="SAM" id="MobiDB-lite"/>
    </source>
</evidence>
<dbReference type="AlphaFoldDB" id="A0A8K1CLN3"/>
<evidence type="ECO:0000313" key="4">
    <source>
        <dbReference type="Proteomes" id="UP000794436"/>
    </source>
</evidence>
<accession>A0A8K1CLN3</accession>
<feature type="signal peptide" evidence="2">
    <location>
        <begin position="1"/>
        <end position="20"/>
    </location>
</feature>